<reference evidence="2" key="2">
    <citation type="submission" date="2015-01" db="EMBL/GenBank/DDBJ databases">
        <title>Evolutionary Origins and Diversification of the Mycorrhizal Mutualists.</title>
        <authorList>
            <consortium name="DOE Joint Genome Institute"/>
            <consortium name="Mycorrhizal Genomics Consortium"/>
            <person name="Kohler A."/>
            <person name="Kuo A."/>
            <person name="Nagy L.G."/>
            <person name="Floudas D."/>
            <person name="Copeland A."/>
            <person name="Barry K.W."/>
            <person name="Cichocki N."/>
            <person name="Veneault-Fourrey C."/>
            <person name="LaButti K."/>
            <person name="Lindquist E.A."/>
            <person name="Lipzen A."/>
            <person name="Lundell T."/>
            <person name="Morin E."/>
            <person name="Murat C."/>
            <person name="Riley R."/>
            <person name="Ohm R."/>
            <person name="Sun H."/>
            <person name="Tunlid A."/>
            <person name="Henrissat B."/>
            <person name="Grigoriev I.V."/>
            <person name="Hibbett D.S."/>
            <person name="Martin F."/>
        </authorList>
    </citation>
    <scope>NUCLEOTIDE SEQUENCE [LARGE SCALE GENOMIC DNA]</scope>
    <source>
        <strain evidence="2">Foug A</strain>
    </source>
</reference>
<dbReference type="AlphaFoldDB" id="A0A0C3EST8"/>
<gene>
    <name evidence="1" type="ORF">SCLCIDRAFT_176128</name>
</gene>
<organism evidence="1 2">
    <name type="scientific">Scleroderma citrinum Foug A</name>
    <dbReference type="NCBI Taxonomy" id="1036808"/>
    <lineage>
        <taxon>Eukaryota</taxon>
        <taxon>Fungi</taxon>
        <taxon>Dikarya</taxon>
        <taxon>Basidiomycota</taxon>
        <taxon>Agaricomycotina</taxon>
        <taxon>Agaricomycetes</taxon>
        <taxon>Agaricomycetidae</taxon>
        <taxon>Boletales</taxon>
        <taxon>Sclerodermatineae</taxon>
        <taxon>Sclerodermataceae</taxon>
        <taxon>Scleroderma</taxon>
    </lineage>
</organism>
<dbReference type="STRING" id="1036808.A0A0C3EST8"/>
<keyword evidence="2" id="KW-1185">Reference proteome</keyword>
<dbReference type="Proteomes" id="UP000053989">
    <property type="component" value="Unassembled WGS sequence"/>
</dbReference>
<evidence type="ECO:0000313" key="2">
    <source>
        <dbReference type="Proteomes" id="UP000053989"/>
    </source>
</evidence>
<sequence>MIHLERTRGALLDIVIEIRRSKYFSLVPSLDVVGPLAHRWHRLLIYRRHGFAGDEPNDTTLAQIVIERISHLQFPSLKRFEISYWNGSLDFLSPARAPALEHMELDEFVAQQTDFPPVTTLKTLNVGFYGSRRDNSSFPYLIPTQTLTKLSLSGFTKAFSFQPNSIHFPSLKTLEILCPEKERIHGCNCGTQFRTIGVHFF</sequence>
<reference evidence="1 2" key="1">
    <citation type="submission" date="2014-04" db="EMBL/GenBank/DDBJ databases">
        <authorList>
            <consortium name="DOE Joint Genome Institute"/>
            <person name="Kuo A."/>
            <person name="Kohler A."/>
            <person name="Nagy L.G."/>
            <person name="Floudas D."/>
            <person name="Copeland A."/>
            <person name="Barry K.W."/>
            <person name="Cichocki N."/>
            <person name="Veneault-Fourrey C."/>
            <person name="LaButti K."/>
            <person name="Lindquist E.A."/>
            <person name="Lipzen A."/>
            <person name="Lundell T."/>
            <person name="Morin E."/>
            <person name="Murat C."/>
            <person name="Sun H."/>
            <person name="Tunlid A."/>
            <person name="Henrissat B."/>
            <person name="Grigoriev I.V."/>
            <person name="Hibbett D.S."/>
            <person name="Martin F."/>
            <person name="Nordberg H.P."/>
            <person name="Cantor M.N."/>
            <person name="Hua S.X."/>
        </authorList>
    </citation>
    <scope>NUCLEOTIDE SEQUENCE [LARGE SCALE GENOMIC DNA]</scope>
    <source>
        <strain evidence="1 2">Foug A</strain>
    </source>
</reference>
<dbReference type="OrthoDB" id="2641965at2759"/>
<proteinExistence type="predicted"/>
<dbReference type="InParanoid" id="A0A0C3EST8"/>
<name>A0A0C3EST8_9AGAM</name>
<accession>A0A0C3EST8</accession>
<dbReference type="HOGENOM" id="CLU_1361124_0_0_1"/>
<dbReference type="Gene3D" id="3.80.10.10">
    <property type="entry name" value="Ribonuclease Inhibitor"/>
    <property type="match status" value="1"/>
</dbReference>
<evidence type="ECO:0000313" key="1">
    <source>
        <dbReference type="EMBL" id="KIM70906.1"/>
    </source>
</evidence>
<protein>
    <recommendedName>
        <fullName evidence="3">F-box domain-containing protein</fullName>
    </recommendedName>
</protein>
<dbReference type="EMBL" id="KN822004">
    <property type="protein sequence ID" value="KIM70906.1"/>
    <property type="molecule type" value="Genomic_DNA"/>
</dbReference>
<dbReference type="InterPro" id="IPR032675">
    <property type="entry name" value="LRR_dom_sf"/>
</dbReference>
<evidence type="ECO:0008006" key="3">
    <source>
        <dbReference type="Google" id="ProtNLM"/>
    </source>
</evidence>